<organism evidence="8 9">
    <name type="scientific">Halalkalibacter krulwichiae</name>
    <dbReference type="NCBI Taxonomy" id="199441"/>
    <lineage>
        <taxon>Bacteria</taxon>
        <taxon>Bacillati</taxon>
        <taxon>Bacillota</taxon>
        <taxon>Bacilli</taxon>
        <taxon>Bacillales</taxon>
        <taxon>Bacillaceae</taxon>
        <taxon>Halalkalibacter</taxon>
    </lineage>
</organism>
<dbReference type="AlphaFoldDB" id="A0A1X9MFQ9"/>
<feature type="transmembrane region" description="Helical" evidence="7">
    <location>
        <begin position="184"/>
        <end position="207"/>
    </location>
</feature>
<evidence type="ECO:0000256" key="1">
    <source>
        <dbReference type="ARBA" id="ARBA00004141"/>
    </source>
</evidence>
<keyword evidence="5 7" id="KW-1133">Transmembrane helix</keyword>
<evidence type="ECO:0000313" key="8">
    <source>
        <dbReference type="EMBL" id="ARK32246.1"/>
    </source>
</evidence>
<sequence>MNGEFLNIILIIALGYLLKRFNILQEKDGAVIAKLIFKVTLPALVIVTFNTVQLEPSLIVLPMIVLLYGVATAALGLLVFKNEERELKGSFLMLSSGWNVGLFAFPLIFAIWGMYGITYFGMYDVGASFIVFGVAYILGSYFSEAGLSLKPIGIVKKLLTSIPLMTYIIAMTLNYSNILLPESFINMAEIISAANVPLSLLLLGIYLNFRFEKQFIRPVLKFLTFRYSLGLLVGVSLYFLLPYDEMFRYTIMIGLLLPVAASPLAFAVEFNYSTNSIRLIATISNITIMVSIVILYLFSNFIL</sequence>
<evidence type="ECO:0000256" key="6">
    <source>
        <dbReference type="ARBA" id="ARBA00023136"/>
    </source>
</evidence>
<dbReference type="Pfam" id="PF03547">
    <property type="entry name" value="Mem_trans"/>
    <property type="match status" value="1"/>
</dbReference>
<protein>
    <submittedName>
        <fullName evidence="8">Membrane transport protein</fullName>
    </submittedName>
</protein>
<comment type="subcellular location">
    <subcellularLocation>
        <location evidence="1">Membrane</location>
        <topology evidence="1">Multi-pass membrane protein</topology>
    </subcellularLocation>
</comment>
<feature type="transmembrane region" description="Helical" evidence="7">
    <location>
        <begin position="219"/>
        <end position="241"/>
    </location>
</feature>
<dbReference type="EMBL" id="CP020814">
    <property type="protein sequence ID" value="ARK32246.1"/>
    <property type="molecule type" value="Genomic_DNA"/>
</dbReference>
<feature type="transmembrane region" description="Helical" evidence="7">
    <location>
        <begin position="279"/>
        <end position="298"/>
    </location>
</feature>
<proteinExistence type="predicted"/>
<accession>A0A1X9MFQ9</accession>
<dbReference type="PANTHER" id="PTHR36838:SF3">
    <property type="entry name" value="TRANSPORTER AUXIN EFFLUX CARRIER EC FAMILY"/>
    <property type="match status" value="1"/>
</dbReference>
<evidence type="ECO:0000313" key="9">
    <source>
        <dbReference type="Proteomes" id="UP000193006"/>
    </source>
</evidence>
<evidence type="ECO:0000256" key="2">
    <source>
        <dbReference type="ARBA" id="ARBA00022448"/>
    </source>
</evidence>
<feature type="transmembrane region" description="Helical" evidence="7">
    <location>
        <begin position="120"/>
        <end position="138"/>
    </location>
</feature>
<dbReference type="Proteomes" id="UP000193006">
    <property type="component" value="Chromosome"/>
</dbReference>
<reference evidence="8 9" key="1">
    <citation type="submission" date="2017-04" db="EMBL/GenBank/DDBJ databases">
        <title>Bacillus krulwichiae AM31D Genome sequencing and assembly.</title>
        <authorList>
            <person name="Krulwich T.A."/>
            <person name="Anastor L."/>
            <person name="Ehrlich R."/>
            <person name="Ehrlich G.D."/>
            <person name="Janto B."/>
        </authorList>
    </citation>
    <scope>NUCLEOTIDE SEQUENCE [LARGE SCALE GENOMIC DNA]</scope>
    <source>
        <strain evidence="8 9">AM31D</strain>
    </source>
</reference>
<feature type="transmembrane region" description="Helical" evidence="7">
    <location>
        <begin position="35"/>
        <end position="52"/>
    </location>
</feature>
<feature type="transmembrane region" description="Helical" evidence="7">
    <location>
        <begin position="6"/>
        <end position="23"/>
    </location>
</feature>
<evidence type="ECO:0000256" key="7">
    <source>
        <dbReference type="SAM" id="Phobius"/>
    </source>
</evidence>
<name>A0A1X9MFQ9_9BACI</name>
<evidence type="ECO:0000256" key="4">
    <source>
        <dbReference type="ARBA" id="ARBA00022692"/>
    </source>
</evidence>
<dbReference type="PANTHER" id="PTHR36838">
    <property type="entry name" value="AUXIN EFFLUX CARRIER FAMILY PROTEIN"/>
    <property type="match status" value="1"/>
</dbReference>
<feature type="transmembrane region" description="Helical" evidence="7">
    <location>
        <begin position="158"/>
        <end position="178"/>
    </location>
</feature>
<dbReference type="KEGG" id="bkw:BkAM31D_21635"/>
<keyword evidence="4 7" id="KW-0812">Transmembrane</keyword>
<evidence type="ECO:0000256" key="5">
    <source>
        <dbReference type="ARBA" id="ARBA00022989"/>
    </source>
</evidence>
<keyword evidence="2" id="KW-0813">Transport</keyword>
<feature type="transmembrane region" description="Helical" evidence="7">
    <location>
        <begin position="58"/>
        <end position="80"/>
    </location>
</feature>
<keyword evidence="6 7" id="KW-0472">Membrane</keyword>
<dbReference type="InterPro" id="IPR004776">
    <property type="entry name" value="Mem_transp_PIN-like"/>
</dbReference>
<keyword evidence="3" id="KW-1003">Cell membrane</keyword>
<feature type="transmembrane region" description="Helical" evidence="7">
    <location>
        <begin position="247"/>
        <end position="267"/>
    </location>
</feature>
<keyword evidence="9" id="KW-1185">Reference proteome</keyword>
<feature type="transmembrane region" description="Helical" evidence="7">
    <location>
        <begin position="92"/>
        <end position="114"/>
    </location>
</feature>
<dbReference type="GO" id="GO:0016020">
    <property type="term" value="C:membrane"/>
    <property type="evidence" value="ECO:0007669"/>
    <property type="project" value="UniProtKB-SubCell"/>
</dbReference>
<dbReference type="STRING" id="199441.BkAM31D_21635"/>
<dbReference type="RefSeq" id="WP_066158303.1">
    <property type="nucleotide sequence ID" value="NZ_CP020814.1"/>
</dbReference>
<gene>
    <name evidence="8" type="ORF">BkAM31D_21635</name>
</gene>
<evidence type="ECO:0000256" key="3">
    <source>
        <dbReference type="ARBA" id="ARBA00022475"/>
    </source>
</evidence>
<dbReference type="GO" id="GO:0055085">
    <property type="term" value="P:transmembrane transport"/>
    <property type="evidence" value="ECO:0007669"/>
    <property type="project" value="InterPro"/>
</dbReference>